<dbReference type="CDD" id="cd07341">
    <property type="entry name" value="M56_BlaR1_MecR1_like"/>
    <property type="match status" value="1"/>
</dbReference>
<dbReference type="RefSeq" id="WP_212227223.1">
    <property type="nucleotide sequence ID" value="NZ_JAGUCN010000006.1"/>
</dbReference>
<dbReference type="PANTHER" id="PTHR34978:SF3">
    <property type="entry name" value="SLR0241 PROTEIN"/>
    <property type="match status" value="1"/>
</dbReference>
<evidence type="ECO:0000313" key="4">
    <source>
        <dbReference type="Proteomes" id="UP000721861"/>
    </source>
</evidence>
<feature type="transmembrane region" description="Helical" evidence="1">
    <location>
        <begin position="298"/>
        <end position="317"/>
    </location>
</feature>
<dbReference type="EMBL" id="JAGUCN010000006">
    <property type="protein sequence ID" value="MBS2211208.1"/>
    <property type="molecule type" value="Genomic_DNA"/>
</dbReference>
<sequence>MTRFLIYLFESGLCLTLFYSGYILFFRKETYFTFNRIYLMLSMILALLLPLTPVQFSVDNSDFLGITLNRVSEFRNYYEELILMTEPAFRVAESEVLNKNAIAPATSMPEGTMGVVKSSFSWSSLIFYTYIIGLLFFAIRLLMLLFNLYLIIRRNKVVKYDGFSIVLITEESPSFSFLKWIFVNKKVLKAEEFEQVIAHEKVHVKHKHTVDLLLAHIITIFQWFNPLTWRIQKSIKTCHEYIADRQVIDQGHELFDYQSLLLSQLISIRSVELVNNFNLLSIKKRIAMMNKIKSGLRAQLKALLVFPLLIVAFFFFANMTHRQEKIPAITESSDSAFALERQGIDIPVAKSVKVYDYTFVRFNIQLSDKGCFVKGQKTNIDKLGTKLANMQAPASKDVNKMSILLEIDKATRMKEVDKLKTALRENDLLKIGYLAKADESTGIEGSETALFNLLPSKEAKMFESEDLDRQGIKLFKIKYSSSASLKETAKQLHKHVMANKKYVMLYEYSNATTYNEYIQTLDMVYSTIWNIRKEHAFFEGLNYDSLTKEQEIMLRKKFPLTLTMKNVDEE</sequence>
<keyword evidence="1" id="KW-0812">Transmembrane</keyword>
<dbReference type="Proteomes" id="UP000721861">
    <property type="component" value="Unassembled WGS sequence"/>
</dbReference>
<keyword evidence="1" id="KW-0472">Membrane</keyword>
<name>A0ABS5K9J3_9BACT</name>
<dbReference type="Pfam" id="PF05569">
    <property type="entry name" value="Peptidase_M56"/>
    <property type="match status" value="1"/>
</dbReference>
<accession>A0ABS5K9J3</accession>
<feature type="domain" description="Peptidase M56" evidence="2">
    <location>
        <begin position="187"/>
        <end position="288"/>
    </location>
</feature>
<keyword evidence="4" id="KW-1185">Reference proteome</keyword>
<reference evidence="3 4" key="1">
    <citation type="journal article" date="2014" name="Int. J. Syst. Evol. Microbiol.">
        <title>Carboxylicivirga gen. nov. in the family Marinilabiliaceae with two novel species, Carboxylicivirga mesophila sp. nov. and Carboxylicivirga taeanensis sp. nov., and reclassification of Cytophaga fermentans as Saccharicrinis fermentans gen. nov., comb. nov.</title>
        <authorList>
            <person name="Yang S.H."/>
            <person name="Seo H.S."/>
            <person name="Woo J.H."/>
            <person name="Oh H.M."/>
            <person name="Jang H."/>
            <person name="Lee J.H."/>
            <person name="Kim S.J."/>
            <person name="Kwon K.K."/>
        </authorList>
    </citation>
    <scope>NUCLEOTIDE SEQUENCE [LARGE SCALE GENOMIC DNA]</scope>
    <source>
        <strain evidence="3 4">JCM 18290</strain>
    </source>
</reference>
<evidence type="ECO:0000256" key="1">
    <source>
        <dbReference type="SAM" id="Phobius"/>
    </source>
</evidence>
<proteinExistence type="predicted"/>
<evidence type="ECO:0000259" key="2">
    <source>
        <dbReference type="Pfam" id="PF05569"/>
    </source>
</evidence>
<comment type="caution">
    <text evidence="3">The sequence shown here is derived from an EMBL/GenBank/DDBJ whole genome shotgun (WGS) entry which is preliminary data.</text>
</comment>
<dbReference type="InterPro" id="IPR052173">
    <property type="entry name" value="Beta-lactam_resp_regulator"/>
</dbReference>
<gene>
    <name evidence="3" type="ORF">KEM09_07335</name>
</gene>
<organism evidence="3 4">
    <name type="scientific">Carboxylicivirga mesophila</name>
    <dbReference type="NCBI Taxonomy" id="1166478"/>
    <lineage>
        <taxon>Bacteria</taxon>
        <taxon>Pseudomonadati</taxon>
        <taxon>Bacteroidota</taxon>
        <taxon>Bacteroidia</taxon>
        <taxon>Marinilabiliales</taxon>
        <taxon>Marinilabiliaceae</taxon>
        <taxon>Carboxylicivirga</taxon>
    </lineage>
</organism>
<dbReference type="InterPro" id="IPR008756">
    <property type="entry name" value="Peptidase_M56"/>
</dbReference>
<feature type="transmembrane region" description="Helical" evidence="1">
    <location>
        <begin position="37"/>
        <end position="56"/>
    </location>
</feature>
<protein>
    <submittedName>
        <fullName evidence="3">M56 family metallopeptidase</fullName>
    </submittedName>
</protein>
<feature type="transmembrane region" description="Helical" evidence="1">
    <location>
        <begin position="125"/>
        <end position="150"/>
    </location>
</feature>
<evidence type="ECO:0000313" key="3">
    <source>
        <dbReference type="EMBL" id="MBS2211208.1"/>
    </source>
</evidence>
<dbReference type="PANTHER" id="PTHR34978">
    <property type="entry name" value="POSSIBLE SENSOR-TRANSDUCER PROTEIN BLAR"/>
    <property type="match status" value="1"/>
</dbReference>
<keyword evidence="1" id="KW-1133">Transmembrane helix</keyword>
<feature type="transmembrane region" description="Helical" evidence="1">
    <location>
        <begin position="6"/>
        <end position="25"/>
    </location>
</feature>